<gene>
    <name evidence="6" type="primary">LOC107072892</name>
</gene>
<dbReference type="RefSeq" id="XP_015188686.1">
    <property type="nucleotide sequence ID" value="XM_015333200.1"/>
</dbReference>
<dbReference type="InterPro" id="IPR027806">
    <property type="entry name" value="HARBI1_dom"/>
</dbReference>
<dbReference type="Pfam" id="PF13359">
    <property type="entry name" value="DDE_Tnp_4"/>
    <property type="match status" value="1"/>
</dbReference>
<evidence type="ECO:0000259" key="4">
    <source>
        <dbReference type="Pfam" id="PF13613"/>
    </source>
</evidence>
<keyword evidence="2" id="KW-0479">Metal-binding</keyword>
<sequence>MILKFSSLITSKEELSTLTGIPTFEVLNLLEELVVTVRPKHKTSSRFDLREMILMTCMKLKQNLSYTVLAILFKCSKDTCKDIIFDMINNLNLCLKPVIYWPTKYNILKNMPGCFRGFENVRVVIDFTEIRIQRPSKLCCQLQTYSYYESTYTVKFMTGMTPAGLISFVSKPYGGRVSNNMIFEQSNLLKKMDKKDALLADKGFTVDNLCKQHDVTFVSPLFIGDKTQFSKTETLLNHNIARARVPIERSNQRLKCFNILSNTMPMCLLSKVEEIFNVTCGLVNLSAPILENDKFFS</sequence>
<dbReference type="PANTHER" id="PTHR23080:SF141">
    <property type="entry name" value="TRANSPOSASE HELIX-TURN-HELIX DOMAIN-CONTAINING PROTEIN"/>
    <property type="match status" value="1"/>
</dbReference>
<feature type="domain" description="DDE Tnp4" evidence="3">
    <location>
        <begin position="125"/>
        <end position="284"/>
    </location>
</feature>
<accession>A0ABM1J898</accession>
<organism evidence="5 6">
    <name type="scientific">Polistes dominula</name>
    <name type="common">European paper wasp</name>
    <name type="synonym">Vespa dominula</name>
    <dbReference type="NCBI Taxonomy" id="743375"/>
    <lineage>
        <taxon>Eukaryota</taxon>
        <taxon>Metazoa</taxon>
        <taxon>Ecdysozoa</taxon>
        <taxon>Arthropoda</taxon>
        <taxon>Hexapoda</taxon>
        <taxon>Insecta</taxon>
        <taxon>Pterygota</taxon>
        <taxon>Neoptera</taxon>
        <taxon>Endopterygota</taxon>
        <taxon>Hymenoptera</taxon>
        <taxon>Apocrita</taxon>
        <taxon>Aculeata</taxon>
        <taxon>Vespoidea</taxon>
        <taxon>Vespidae</taxon>
        <taxon>Polistinae</taxon>
        <taxon>Polistini</taxon>
        <taxon>Polistes</taxon>
    </lineage>
</organism>
<evidence type="ECO:0000259" key="3">
    <source>
        <dbReference type="Pfam" id="PF13359"/>
    </source>
</evidence>
<proteinExistence type="predicted"/>
<feature type="domain" description="Transposase Helix-turn-helix" evidence="4">
    <location>
        <begin position="48"/>
        <end position="97"/>
    </location>
</feature>
<evidence type="ECO:0000313" key="6">
    <source>
        <dbReference type="RefSeq" id="XP_015188686.1"/>
    </source>
</evidence>
<name>A0ABM1J898_POLDO</name>
<comment type="cofactor">
    <cofactor evidence="1">
        <name>a divalent metal cation</name>
        <dbReference type="ChEBI" id="CHEBI:60240"/>
    </cofactor>
</comment>
<dbReference type="GeneID" id="107072892"/>
<evidence type="ECO:0000256" key="1">
    <source>
        <dbReference type="ARBA" id="ARBA00001968"/>
    </source>
</evidence>
<dbReference type="InterPro" id="IPR027805">
    <property type="entry name" value="Transposase_HTH_dom"/>
</dbReference>
<dbReference type="PANTHER" id="PTHR23080">
    <property type="entry name" value="THAP DOMAIN PROTEIN"/>
    <property type="match status" value="1"/>
</dbReference>
<dbReference type="Proteomes" id="UP000694924">
    <property type="component" value="Unplaced"/>
</dbReference>
<keyword evidence="5" id="KW-1185">Reference proteome</keyword>
<dbReference type="Pfam" id="PF13613">
    <property type="entry name" value="HTH_Tnp_4"/>
    <property type="match status" value="1"/>
</dbReference>
<protein>
    <submittedName>
        <fullName evidence="6">Uncharacterized protein LOC107072892</fullName>
    </submittedName>
</protein>
<evidence type="ECO:0000313" key="5">
    <source>
        <dbReference type="Proteomes" id="UP000694924"/>
    </source>
</evidence>
<evidence type="ECO:0000256" key="2">
    <source>
        <dbReference type="ARBA" id="ARBA00022723"/>
    </source>
</evidence>
<reference evidence="6" key="1">
    <citation type="submission" date="2025-08" db="UniProtKB">
        <authorList>
            <consortium name="RefSeq"/>
        </authorList>
    </citation>
    <scope>IDENTIFICATION</scope>
    <source>
        <tissue evidence="6">Whole body</tissue>
    </source>
</reference>